<dbReference type="InterPro" id="IPR006000">
    <property type="entry name" value="Xylulokinase"/>
</dbReference>
<evidence type="ECO:0000313" key="12">
    <source>
        <dbReference type="EMBL" id="GAA4267268.1"/>
    </source>
</evidence>
<keyword evidence="2 8" id="KW-0859">Xylose metabolism</keyword>
<evidence type="ECO:0000259" key="11">
    <source>
        <dbReference type="Pfam" id="PF02782"/>
    </source>
</evidence>
<keyword evidence="6 8" id="KW-0067">ATP-binding</keyword>
<evidence type="ECO:0000256" key="9">
    <source>
        <dbReference type="RuleBase" id="RU003733"/>
    </source>
</evidence>
<comment type="similarity">
    <text evidence="1 8 9">Belongs to the FGGY kinase family.</text>
</comment>
<dbReference type="SUPFAM" id="SSF53067">
    <property type="entry name" value="Actin-like ATPase domain"/>
    <property type="match status" value="2"/>
</dbReference>
<keyword evidence="3 8" id="KW-0808">Transferase</keyword>
<feature type="domain" description="Carbohydrate kinase FGGY N-terminal" evidence="10">
    <location>
        <begin position="4"/>
        <end position="264"/>
    </location>
</feature>
<evidence type="ECO:0000256" key="5">
    <source>
        <dbReference type="ARBA" id="ARBA00022777"/>
    </source>
</evidence>
<feature type="domain" description="Carbohydrate kinase FGGY C-terminal" evidence="11">
    <location>
        <begin position="274"/>
        <end position="457"/>
    </location>
</feature>
<accession>A0ABP8E4X7</accession>
<proteinExistence type="inferred from homology"/>
<feature type="binding site" evidence="8">
    <location>
        <begin position="71"/>
        <end position="72"/>
    </location>
    <ligand>
        <name>substrate</name>
    </ligand>
</feature>
<organism evidence="12 13">
    <name type="scientific">Frondihabitans peucedani</name>
    <dbReference type="NCBI Taxonomy" id="598626"/>
    <lineage>
        <taxon>Bacteria</taxon>
        <taxon>Bacillati</taxon>
        <taxon>Actinomycetota</taxon>
        <taxon>Actinomycetes</taxon>
        <taxon>Micrococcales</taxon>
        <taxon>Microbacteriaceae</taxon>
        <taxon>Frondihabitans</taxon>
    </lineage>
</organism>
<comment type="function">
    <text evidence="8">Catalyzes the phosphorylation of D-xylulose to D-xylulose 5-phosphate.</text>
</comment>
<evidence type="ECO:0000256" key="1">
    <source>
        <dbReference type="ARBA" id="ARBA00009156"/>
    </source>
</evidence>
<name>A0ABP8E4X7_9MICO</name>
<feature type="site" description="Important for activity" evidence="8">
    <location>
        <position position="8"/>
    </location>
</feature>
<dbReference type="InterPro" id="IPR018483">
    <property type="entry name" value="Carb_kinase_FGGY_CS"/>
</dbReference>
<evidence type="ECO:0000256" key="2">
    <source>
        <dbReference type="ARBA" id="ARBA00022629"/>
    </source>
</evidence>
<dbReference type="PANTHER" id="PTHR43095">
    <property type="entry name" value="SUGAR KINASE"/>
    <property type="match status" value="1"/>
</dbReference>
<keyword evidence="7 8" id="KW-0119">Carbohydrate metabolism</keyword>
<dbReference type="RefSeq" id="WP_344797409.1">
    <property type="nucleotide sequence ID" value="NZ_BAABAU010000004.1"/>
</dbReference>
<gene>
    <name evidence="8 12" type="primary">xylB</name>
    <name evidence="12" type="ORF">GCM10022256_28800</name>
</gene>
<dbReference type="CDD" id="cd07809">
    <property type="entry name" value="ASKHA_NBD_FGGY_BaXK-like"/>
    <property type="match status" value="1"/>
</dbReference>
<dbReference type="InterPro" id="IPR018484">
    <property type="entry name" value="FGGY_N"/>
</dbReference>
<dbReference type="EMBL" id="BAABAU010000004">
    <property type="protein sequence ID" value="GAA4267268.1"/>
    <property type="molecule type" value="Genomic_DNA"/>
</dbReference>
<dbReference type="Gene3D" id="3.30.420.40">
    <property type="match status" value="2"/>
</dbReference>
<evidence type="ECO:0000256" key="3">
    <source>
        <dbReference type="ARBA" id="ARBA00022679"/>
    </source>
</evidence>
<sequence length="496" mass="50135">MTLVAGIDSSTQSCKVVIRDADTGALVRQGSATHPTGTSVDPDAWWDALLVAIDAAGGLDDVSAIAVAGQQHGMVTLDASGVLVRDALLWNDTRSAPAAAALLEEFGPEAMASRTGSLPVASFTATKVRWLRDAEPENAARVAAVALPHDWLTWRLLGYGPGDSPLGPDLDALVTDRSDASGTSYWTPSTGEYDLELFEAAFGRAAREATGAGSAGSADQAESLVILPRVIGPSESAGTTVAHASIPAGVVVGAGMGDNAGAGLGLDAHEGDVVISIGTSGTAFAVTSEATTDPTGVVAGFADATGAFLPLIATLNAARILTATEAILGVGHDEFARLALAAAPGAGGVALVPYFEGERTPNLPDATATFAGLTLDGSTRENIARAAVEGLICSLADGMDAVRSLGVPAHRVLLIGGAALNPAVQAVAAQVFDLPVAVPEPGEYVADGAARQAAWALGGSRPGWPVEVQATLDPDPQPVVRERYRAAQALGSIPRP</sequence>
<protein>
    <recommendedName>
        <fullName evidence="8">Xylulose kinase</fullName>
        <shortName evidence="8">Xylulokinase</shortName>
        <ecNumber evidence="8">2.7.1.17</ecNumber>
    </recommendedName>
</protein>
<evidence type="ECO:0000256" key="4">
    <source>
        <dbReference type="ARBA" id="ARBA00022741"/>
    </source>
</evidence>
<reference evidence="13" key="1">
    <citation type="journal article" date="2019" name="Int. J. Syst. Evol. Microbiol.">
        <title>The Global Catalogue of Microorganisms (GCM) 10K type strain sequencing project: providing services to taxonomists for standard genome sequencing and annotation.</title>
        <authorList>
            <consortium name="The Broad Institute Genomics Platform"/>
            <consortium name="The Broad Institute Genome Sequencing Center for Infectious Disease"/>
            <person name="Wu L."/>
            <person name="Ma J."/>
        </authorList>
    </citation>
    <scope>NUCLEOTIDE SEQUENCE [LARGE SCALE GENOMIC DNA]</scope>
    <source>
        <strain evidence="13">JCM 17442</strain>
    </source>
</reference>
<feature type="active site" description="Proton acceptor" evidence="8">
    <location>
        <position position="258"/>
    </location>
</feature>
<dbReference type="PROSITE" id="PS00445">
    <property type="entry name" value="FGGY_KINASES_2"/>
    <property type="match status" value="1"/>
</dbReference>
<evidence type="ECO:0000256" key="8">
    <source>
        <dbReference type="HAMAP-Rule" id="MF_02220"/>
    </source>
</evidence>
<dbReference type="PIRSF" id="PIRSF000538">
    <property type="entry name" value="GlpK"/>
    <property type="match status" value="1"/>
</dbReference>
<dbReference type="Pfam" id="PF02782">
    <property type="entry name" value="FGGY_C"/>
    <property type="match status" value="1"/>
</dbReference>
<evidence type="ECO:0000256" key="7">
    <source>
        <dbReference type="ARBA" id="ARBA00023277"/>
    </source>
</evidence>
<dbReference type="InterPro" id="IPR050406">
    <property type="entry name" value="FGGY_Carb_Kinase"/>
</dbReference>
<dbReference type="InterPro" id="IPR018485">
    <property type="entry name" value="FGGY_C"/>
</dbReference>
<evidence type="ECO:0000256" key="6">
    <source>
        <dbReference type="ARBA" id="ARBA00022840"/>
    </source>
</evidence>
<comment type="catalytic activity">
    <reaction evidence="8">
        <text>D-xylulose + ATP = D-xylulose 5-phosphate + ADP + H(+)</text>
        <dbReference type="Rhea" id="RHEA:10964"/>
        <dbReference type="ChEBI" id="CHEBI:15378"/>
        <dbReference type="ChEBI" id="CHEBI:17140"/>
        <dbReference type="ChEBI" id="CHEBI:30616"/>
        <dbReference type="ChEBI" id="CHEBI:57737"/>
        <dbReference type="ChEBI" id="CHEBI:456216"/>
        <dbReference type="EC" id="2.7.1.17"/>
    </reaction>
</comment>
<dbReference type="PANTHER" id="PTHR43095:SF5">
    <property type="entry name" value="XYLULOSE KINASE"/>
    <property type="match status" value="1"/>
</dbReference>
<dbReference type="HAMAP" id="MF_02220">
    <property type="entry name" value="XylB"/>
    <property type="match status" value="1"/>
</dbReference>
<dbReference type="EC" id="2.7.1.17" evidence="8"/>
<dbReference type="Pfam" id="PF00370">
    <property type="entry name" value="FGGY_N"/>
    <property type="match status" value="1"/>
</dbReference>
<keyword evidence="13" id="KW-1185">Reference proteome</keyword>
<evidence type="ECO:0000259" key="10">
    <source>
        <dbReference type="Pfam" id="PF00370"/>
    </source>
</evidence>
<keyword evidence="4 8" id="KW-0547">Nucleotide-binding</keyword>
<dbReference type="Proteomes" id="UP001501594">
    <property type="component" value="Unassembled WGS sequence"/>
</dbReference>
<dbReference type="InterPro" id="IPR000577">
    <property type="entry name" value="Carb_kinase_FGGY"/>
</dbReference>
<comment type="caution">
    <text evidence="12">The sequence shown here is derived from an EMBL/GenBank/DDBJ whole genome shotgun (WGS) entry which is preliminary data.</text>
</comment>
<dbReference type="InterPro" id="IPR043129">
    <property type="entry name" value="ATPase_NBD"/>
</dbReference>
<keyword evidence="5 8" id="KW-0418">Kinase</keyword>
<evidence type="ECO:0000313" key="13">
    <source>
        <dbReference type="Proteomes" id="UP001501594"/>
    </source>
</evidence>